<protein>
    <recommendedName>
        <fullName evidence="4">DUF3592 domain-containing protein</fullName>
    </recommendedName>
</protein>
<keyword evidence="3" id="KW-1185">Reference proteome</keyword>
<evidence type="ECO:0000313" key="2">
    <source>
        <dbReference type="EMBL" id="MEY8244815.1"/>
    </source>
</evidence>
<keyword evidence="1" id="KW-0472">Membrane</keyword>
<gene>
    <name evidence="2" type="ORF">AAK873_04160</name>
</gene>
<comment type="caution">
    <text evidence="2">The sequence shown here is derived from an EMBL/GenBank/DDBJ whole genome shotgun (WGS) entry which is preliminary data.</text>
</comment>
<proteinExistence type="predicted"/>
<dbReference type="Proteomes" id="UP001565200">
    <property type="component" value="Unassembled WGS sequence"/>
</dbReference>
<name>A0ABV4CTV7_9BACT</name>
<reference evidence="2 3" key="1">
    <citation type="submission" date="2024-03" db="EMBL/GenBank/DDBJ databases">
        <title>Mouse gut bacterial collection (mGBC) of GemPharmatech.</title>
        <authorList>
            <person name="He Y."/>
            <person name="Dong L."/>
            <person name="Wu D."/>
            <person name="Gao X."/>
            <person name="Lin Z."/>
        </authorList>
    </citation>
    <scope>NUCLEOTIDE SEQUENCE [LARGE SCALE GENOMIC DNA]</scope>
    <source>
        <strain evidence="2 3">54-13</strain>
    </source>
</reference>
<evidence type="ECO:0000313" key="3">
    <source>
        <dbReference type="Proteomes" id="UP001565200"/>
    </source>
</evidence>
<dbReference type="EMBL" id="JBCLPP010000008">
    <property type="protein sequence ID" value="MEY8244815.1"/>
    <property type="molecule type" value="Genomic_DNA"/>
</dbReference>
<dbReference type="RefSeq" id="WP_121698860.1">
    <property type="nucleotide sequence ID" value="NZ_JBCLPP010000008.1"/>
</dbReference>
<evidence type="ECO:0000256" key="1">
    <source>
        <dbReference type="SAM" id="Phobius"/>
    </source>
</evidence>
<organism evidence="2 3">
    <name type="scientific">Heminiphilus faecis</name>
    <dbReference type="NCBI Taxonomy" id="2601703"/>
    <lineage>
        <taxon>Bacteria</taxon>
        <taxon>Pseudomonadati</taxon>
        <taxon>Bacteroidota</taxon>
        <taxon>Bacteroidia</taxon>
        <taxon>Bacteroidales</taxon>
        <taxon>Muribaculaceae</taxon>
        <taxon>Heminiphilus</taxon>
    </lineage>
</organism>
<accession>A0ABV4CTV7</accession>
<sequence length="137" mass="15873">MSRKNWRIFVISVVMVIVLFILGLVLRMNYEERELEKGSCDISGVVEKVTRHHTEESTYRVNHRLVRRPASTSYKVYYYYIVDGDTLRGNVSTTRPMLRRVGAGARIPVTYALSNPEIHRAHTDRMTVKGGHYVFGR</sequence>
<feature type="transmembrane region" description="Helical" evidence="1">
    <location>
        <begin position="6"/>
        <end position="26"/>
    </location>
</feature>
<keyword evidence="1" id="KW-1133">Transmembrane helix</keyword>
<keyword evidence="1" id="KW-0812">Transmembrane</keyword>
<evidence type="ECO:0008006" key="4">
    <source>
        <dbReference type="Google" id="ProtNLM"/>
    </source>
</evidence>